<keyword evidence="2" id="KW-1185">Reference proteome</keyword>
<evidence type="ECO:0000313" key="1">
    <source>
        <dbReference type="EMBL" id="CAJ0604061.1"/>
    </source>
</evidence>
<evidence type="ECO:0000313" key="2">
    <source>
        <dbReference type="Proteomes" id="UP001176961"/>
    </source>
</evidence>
<organism evidence="1 2">
    <name type="scientific">Cylicocyclus nassatus</name>
    <name type="common">Nematode worm</name>
    <dbReference type="NCBI Taxonomy" id="53992"/>
    <lineage>
        <taxon>Eukaryota</taxon>
        <taxon>Metazoa</taxon>
        <taxon>Ecdysozoa</taxon>
        <taxon>Nematoda</taxon>
        <taxon>Chromadorea</taxon>
        <taxon>Rhabditida</taxon>
        <taxon>Rhabditina</taxon>
        <taxon>Rhabditomorpha</taxon>
        <taxon>Strongyloidea</taxon>
        <taxon>Strongylidae</taxon>
        <taxon>Cylicocyclus</taxon>
    </lineage>
</organism>
<gene>
    <name evidence="1" type="ORF">CYNAS_LOCUS16044</name>
</gene>
<dbReference type="AlphaFoldDB" id="A0AA36H5C2"/>
<name>A0AA36H5C2_CYLNA</name>
<protein>
    <submittedName>
        <fullName evidence="1">Uncharacterized protein</fullName>
    </submittedName>
</protein>
<comment type="caution">
    <text evidence="1">The sequence shown here is derived from an EMBL/GenBank/DDBJ whole genome shotgun (WGS) entry which is preliminary data.</text>
</comment>
<proteinExistence type="predicted"/>
<dbReference type="EMBL" id="CATQJL010000305">
    <property type="protein sequence ID" value="CAJ0604061.1"/>
    <property type="molecule type" value="Genomic_DNA"/>
</dbReference>
<sequence>MEDIGAQESCNVVVHLVTCDYGSGCDVVACLQYSVAPVALLRGFRLQCCGKFWFWQCYGGFDCEKLLSQCCGSFSCNVVDFRCDVE</sequence>
<dbReference type="Proteomes" id="UP001176961">
    <property type="component" value="Unassembled WGS sequence"/>
</dbReference>
<accession>A0AA36H5C2</accession>
<reference evidence="1" key="1">
    <citation type="submission" date="2023-07" db="EMBL/GenBank/DDBJ databases">
        <authorList>
            <consortium name="CYATHOMIX"/>
        </authorList>
    </citation>
    <scope>NUCLEOTIDE SEQUENCE</scope>
    <source>
        <strain evidence="1">N/A</strain>
    </source>
</reference>